<dbReference type="PANTHER" id="PTHR34136:SF1">
    <property type="entry name" value="UDP-N-ACETYL-D-MANNOSAMINURONIC ACID TRANSFERASE"/>
    <property type="match status" value="1"/>
</dbReference>
<sequence length="268" mass="30486">MKTQLQHHTESVMPRKGKAILEAFIDAVTWDDAIGRIMRWGAAHESRYVCICNVHSVVTTTSDIEFKIAVNNADMATPDGAPIAWALRRLGFPAQERINGPDLMWKYLAEAERAGQTVFFYGSTDATLEKLDKVLARQFPRLQVGGRHAPPFRPLSMQEDEAIVKTINDSGAHVVFVGLGCPKQEKWMAEHRGRINAVMIGVGAAFDYHSGTVKRAPLWWQNNGLEWLYRLGSEPRRLFRRYMVTNTLFILGFMRQLLDVLRKEVFNK</sequence>
<dbReference type="EMBL" id="QYUN01000002">
    <property type="protein sequence ID" value="RJG05769.1"/>
    <property type="molecule type" value="Genomic_DNA"/>
</dbReference>
<dbReference type="RefSeq" id="WP_119737749.1">
    <property type="nucleotide sequence ID" value="NZ_QYUN01000002.1"/>
</dbReference>
<dbReference type="InterPro" id="IPR004629">
    <property type="entry name" value="WecG_TagA_CpsF"/>
</dbReference>
<keyword evidence="4" id="KW-1185">Reference proteome</keyword>
<keyword evidence="1" id="KW-0328">Glycosyltransferase</keyword>
<organism evidence="3 4">
    <name type="scientific">Noviherbaspirillum cavernae</name>
    <dbReference type="NCBI Taxonomy" id="2320862"/>
    <lineage>
        <taxon>Bacteria</taxon>
        <taxon>Pseudomonadati</taxon>
        <taxon>Pseudomonadota</taxon>
        <taxon>Betaproteobacteria</taxon>
        <taxon>Burkholderiales</taxon>
        <taxon>Oxalobacteraceae</taxon>
        <taxon>Noviherbaspirillum</taxon>
    </lineage>
</organism>
<protein>
    <submittedName>
        <fullName evidence="3">Glycosyltransferase</fullName>
    </submittedName>
</protein>
<dbReference type="NCBIfam" id="TIGR00696">
    <property type="entry name" value="wecG_tagA_cpsF"/>
    <property type="match status" value="1"/>
</dbReference>
<dbReference type="Pfam" id="PF03808">
    <property type="entry name" value="Glyco_tran_WecG"/>
    <property type="match status" value="1"/>
</dbReference>
<dbReference type="AlphaFoldDB" id="A0A418WZX7"/>
<evidence type="ECO:0000256" key="1">
    <source>
        <dbReference type="ARBA" id="ARBA00022676"/>
    </source>
</evidence>
<dbReference type="OrthoDB" id="9808602at2"/>
<reference evidence="3 4" key="1">
    <citation type="submission" date="2018-09" db="EMBL/GenBank/DDBJ databases">
        <authorList>
            <person name="Zhu H."/>
        </authorList>
    </citation>
    <scope>NUCLEOTIDE SEQUENCE [LARGE SCALE GENOMIC DNA]</scope>
    <source>
        <strain evidence="3 4">K2R10-39</strain>
    </source>
</reference>
<evidence type="ECO:0000313" key="4">
    <source>
        <dbReference type="Proteomes" id="UP000285190"/>
    </source>
</evidence>
<dbReference type="Proteomes" id="UP000285190">
    <property type="component" value="Unassembled WGS sequence"/>
</dbReference>
<keyword evidence="2 3" id="KW-0808">Transferase</keyword>
<dbReference type="PANTHER" id="PTHR34136">
    <property type="match status" value="1"/>
</dbReference>
<dbReference type="GO" id="GO:0016758">
    <property type="term" value="F:hexosyltransferase activity"/>
    <property type="evidence" value="ECO:0007669"/>
    <property type="project" value="TreeGrafter"/>
</dbReference>
<name>A0A418WZX7_9BURK</name>
<evidence type="ECO:0000256" key="2">
    <source>
        <dbReference type="ARBA" id="ARBA00022679"/>
    </source>
</evidence>
<evidence type="ECO:0000313" key="3">
    <source>
        <dbReference type="EMBL" id="RJG05769.1"/>
    </source>
</evidence>
<accession>A0A418WZX7</accession>
<gene>
    <name evidence="3" type="ORF">D3870_06840</name>
</gene>
<comment type="caution">
    <text evidence="3">The sequence shown here is derived from an EMBL/GenBank/DDBJ whole genome shotgun (WGS) entry which is preliminary data.</text>
</comment>
<proteinExistence type="predicted"/>
<dbReference type="CDD" id="cd06533">
    <property type="entry name" value="Glyco_transf_WecG_TagA"/>
    <property type="match status" value="1"/>
</dbReference>